<dbReference type="SUPFAM" id="SSF109854">
    <property type="entry name" value="DinB/YfiT-like putative metalloenzymes"/>
    <property type="match status" value="1"/>
</dbReference>
<evidence type="ECO:0000259" key="1">
    <source>
        <dbReference type="Pfam" id="PF12867"/>
    </source>
</evidence>
<accession>A0A4Q2UPU7</accession>
<evidence type="ECO:0000313" key="3">
    <source>
        <dbReference type="Proteomes" id="UP000290407"/>
    </source>
</evidence>
<protein>
    <submittedName>
        <fullName evidence="2">DinB family protein</fullName>
    </submittedName>
</protein>
<dbReference type="InterPro" id="IPR024775">
    <property type="entry name" value="DinB-like"/>
</dbReference>
<keyword evidence="3" id="KW-1185">Reference proteome</keyword>
<gene>
    <name evidence="2" type="ORF">EQG79_05135</name>
</gene>
<sequence>MVCGRFFLCPLLRVFYFQVMKPSLLSRLSAQPDALDHLLSGLSDEQLHQRPQPSTWSIAENLAHLGRYQEVFLERMQRITTQDEPRFERYAADADPGFLPWTELPFDALLERFRGERAALNAFLSILHEEHLTRTGLHPAYGPMTLEGWTEFFLLHEAHHFFTILKLGGALRTAGQPMGLYSF</sequence>
<dbReference type="EMBL" id="SBLB01000001">
    <property type="protein sequence ID" value="RYC71524.1"/>
    <property type="molecule type" value="Genomic_DNA"/>
</dbReference>
<dbReference type="AlphaFoldDB" id="A0A4Q2UPU7"/>
<feature type="domain" description="DinB-like" evidence="1">
    <location>
        <begin position="28"/>
        <end position="161"/>
    </location>
</feature>
<proteinExistence type="predicted"/>
<dbReference type="Proteomes" id="UP000290407">
    <property type="component" value="Unassembled WGS sequence"/>
</dbReference>
<evidence type="ECO:0000313" key="2">
    <source>
        <dbReference type="EMBL" id="RYC71524.1"/>
    </source>
</evidence>
<reference evidence="2 3" key="1">
    <citation type="submission" date="2019-01" db="EMBL/GenBank/DDBJ databases">
        <title>Spirosoma flava sp. nov., a propanil-degrading bacterium isolated from herbicide-contaminated soil.</title>
        <authorList>
            <person name="Zhang L."/>
            <person name="Jiang J.-D."/>
        </authorList>
    </citation>
    <scope>NUCLEOTIDE SEQUENCE [LARGE SCALE GENOMIC DNA]</scope>
    <source>
        <strain evidence="2 3">TY50</strain>
    </source>
</reference>
<organism evidence="2 3">
    <name type="scientific">Spirosoma sordidisoli</name>
    <dbReference type="NCBI Taxonomy" id="2502893"/>
    <lineage>
        <taxon>Bacteria</taxon>
        <taxon>Pseudomonadati</taxon>
        <taxon>Bacteroidota</taxon>
        <taxon>Cytophagia</taxon>
        <taxon>Cytophagales</taxon>
        <taxon>Cytophagaceae</taxon>
        <taxon>Spirosoma</taxon>
    </lineage>
</organism>
<dbReference type="Gene3D" id="1.20.120.450">
    <property type="entry name" value="dinb family like domain"/>
    <property type="match status" value="1"/>
</dbReference>
<comment type="caution">
    <text evidence="2">The sequence shown here is derived from an EMBL/GenBank/DDBJ whole genome shotgun (WGS) entry which is preliminary data.</text>
</comment>
<dbReference type="InterPro" id="IPR034660">
    <property type="entry name" value="DinB/YfiT-like"/>
</dbReference>
<dbReference type="Pfam" id="PF12867">
    <property type="entry name" value="DinB_2"/>
    <property type="match status" value="1"/>
</dbReference>
<name>A0A4Q2UPU7_9BACT</name>